<protein>
    <submittedName>
        <fullName evidence="1">Uncharacterized protein</fullName>
    </submittedName>
</protein>
<accession>A0A011QIG1</accession>
<reference evidence="1 2" key="1">
    <citation type="submission" date="2014-02" db="EMBL/GenBank/DDBJ databases">
        <title>Expanding our view of genomic diversity in Candidatus Accumulibacter clades.</title>
        <authorList>
            <person name="Skennerton C.T."/>
            <person name="Barr J.J."/>
            <person name="Slater F.R."/>
            <person name="Bond P.L."/>
            <person name="Tyson G.W."/>
        </authorList>
    </citation>
    <scope>NUCLEOTIDE SEQUENCE [LARGE SCALE GENOMIC DNA]</scope>
    <source>
        <strain evidence="2">BA-92</strain>
    </source>
</reference>
<name>A0A011QIG1_9PROT</name>
<evidence type="ECO:0000313" key="2">
    <source>
        <dbReference type="Proteomes" id="UP000021816"/>
    </source>
</evidence>
<sequence length="52" mass="5819">MNRLSDKLPDIGNSWAIASGRYTGVAPIKQRLVLLQRASWAIDAYGMQEERA</sequence>
<dbReference type="PATRIC" id="fig|1454003.3.peg.3045"/>
<dbReference type="Proteomes" id="UP000021816">
    <property type="component" value="Unassembled WGS sequence"/>
</dbReference>
<evidence type="ECO:0000313" key="1">
    <source>
        <dbReference type="EMBL" id="EXI78629.1"/>
    </source>
</evidence>
<gene>
    <name evidence="1" type="ORF">AW10_02981</name>
</gene>
<comment type="caution">
    <text evidence="1">The sequence shown here is derived from an EMBL/GenBank/DDBJ whole genome shotgun (WGS) entry which is preliminary data.</text>
</comment>
<dbReference type="STRING" id="1454003.AW10_02981"/>
<dbReference type="EMBL" id="JEMX01000067">
    <property type="protein sequence ID" value="EXI78629.1"/>
    <property type="molecule type" value="Genomic_DNA"/>
</dbReference>
<dbReference type="AlphaFoldDB" id="A0A011QIG1"/>
<proteinExistence type="predicted"/>
<organism evidence="1 2">
    <name type="scientific">Candidatus Accumulibacter appositus</name>
    <dbReference type="NCBI Taxonomy" id="1454003"/>
    <lineage>
        <taxon>Bacteria</taxon>
        <taxon>Pseudomonadati</taxon>
        <taxon>Pseudomonadota</taxon>
        <taxon>Betaproteobacteria</taxon>
        <taxon>Candidatus Accumulibacter</taxon>
    </lineage>
</organism>